<evidence type="ECO:0000259" key="5">
    <source>
        <dbReference type="Pfam" id="PF16755"/>
    </source>
</evidence>
<proteinExistence type="predicted"/>
<evidence type="ECO:0000256" key="2">
    <source>
        <dbReference type="ARBA" id="ARBA00022448"/>
    </source>
</evidence>
<name>A0A423SDJ3_PENVA</name>
<comment type="caution">
    <text evidence="6">The sequence shown here is derived from an EMBL/GenBank/DDBJ whole genome shotgun (WGS) entry which is preliminary data.</text>
</comment>
<dbReference type="PANTHER" id="PTHR23193">
    <property type="entry name" value="NUCLEAR PORE COMPLEX PROTEIN NUP"/>
    <property type="match status" value="1"/>
</dbReference>
<dbReference type="EMBL" id="QCYY01003742">
    <property type="protein sequence ID" value="ROT62275.1"/>
    <property type="molecule type" value="Genomic_DNA"/>
</dbReference>
<evidence type="ECO:0000313" key="6">
    <source>
        <dbReference type="EMBL" id="ROT62275.1"/>
    </source>
</evidence>
<dbReference type="GO" id="GO:0005643">
    <property type="term" value="C:nuclear pore"/>
    <property type="evidence" value="ECO:0007669"/>
    <property type="project" value="TreeGrafter"/>
</dbReference>
<feature type="compositionally biased region" description="Polar residues" evidence="4">
    <location>
        <begin position="512"/>
        <end position="531"/>
    </location>
</feature>
<feature type="domain" description="Nucleoporin Nup159/Nup146 N-terminal" evidence="5">
    <location>
        <begin position="60"/>
        <end position="325"/>
    </location>
</feature>
<dbReference type="AlphaFoldDB" id="A0A423SDJ3"/>
<feature type="region of interest" description="Disordered" evidence="4">
    <location>
        <begin position="501"/>
        <end position="601"/>
    </location>
</feature>
<dbReference type="GO" id="GO:0006405">
    <property type="term" value="P:RNA export from nucleus"/>
    <property type="evidence" value="ECO:0007669"/>
    <property type="project" value="TreeGrafter"/>
</dbReference>
<gene>
    <name evidence="6" type="ORF">C7M84_019887</name>
</gene>
<reference evidence="6 7" key="2">
    <citation type="submission" date="2019-01" db="EMBL/GenBank/DDBJ databases">
        <title>The decoding of complex shrimp genome reveals the adaptation for benthos swimmer, frequently molting mechanism and breeding impact on genome.</title>
        <authorList>
            <person name="Sun Y."/>
            <person name="Gao Y."/>
            <person name="Yu Y."/>
        </authorList>
    </citation>
    <scope>NUCLEOTIDE SEQUENCE [LARGE SCALE GENOMIC DNA]</scope>
    <source>
        <tissue evidence="6">Muscle</tissue>
    </source>
</reference>
<dbReference type="GO" id="GO:0008139">
    <property type="term" value="F:nuclear localization sequence binding"/>
    <property type="evidence" value="ECO:0007669"/>
    <property type="project" value="TreeGrafter"/>
</dbReference>
<protein>
    <recommendedName>
        <fullName evidence="5">Nucleoporin Nup159/Nup146 N-terminal domain-containing protein</fullName>
    </recommendedName>
</protein>
<dbReference type="Gene3D" id="2.130.10.10">
    <property type="entry name" value="YVTN repeat-like/Quinoprotein amine dehydrogenase"/>
    <property type="match status" value="1"/>
</dbReference>
<dbReference type="OrthoDB" id="248320at2759"/>
<sequence length="802" mass="86088">MFHTLYYELDCRPALLADGETKDVATVDTGAPITHLAASCDGLTLMAVVIHGDIPHALFYECRNFVHESASQSPFASTAISRVGGSRVQGIAWNPMMPNNIAVATSPGALSIILLKDNSIDVKTVEIKACAVGWSPKGKQLTVGLTDGSLALFKPDLTPVRNIARPPMEELGAVLSITWFTSTEFFIGYKQEAEEGGHVMMFISAPKGKEPKYVVYEFLCNDNQGPRPPMFYPVFISEWSVMCVLSSRAVQLGVLGKAENGGEGWCEYEMEEGGGAGMHNISVTKETYALGMAVDFTSLKSFTHKDGSTSGPCPVLYALSTGGELNIFHLVNNAAGAPALTKMAEALPSTGHRTPDQFPGVSSYAAPVSTASSSAAQPEAPPKLGSVGEASSSTSVFKSIAPTSSFGASPFQQTAAAADKPQSIFSFSQGSGSNIFGNSGGTSLFGKVQQEAPQALSKPSAISQAPTSIIQQAPTSAPVANSVSSSAPVPSLQFKAPVTKLAPQPEAPPQSGFMQSQPSDPTRNVSPQGVNLPNLLPKADSATGSISQGKPAFSSTPLKSKSPTPVMPGTPKSMENQITRSPQSPAPTLPTQKFGSGKSTEPDLLPAIMAITSNFEKEFNDHLINNQCQIEIGKKEEMGKIRSSLGEQKTWIDQMSSTTAELKAEVMQLHSKVLEGYTLREEAEGQLQKRKNPRHMMSLQSRPLDPQSRRRLEEIRSRYQYLQSQLTEVNTRLHLDWAEFTNAANNKKKKELPASETLYHALLKSHSFRVALDKQFDVLCEKVKALQLHSLSGSLQGTYKDE</sequence>
<dbReference type="InterPro" id="IPR015943">
    <property type="entry name" value="WD40/YVTN_repeat-like_dom_sf"/>
</dbReference>
<dbReference type="Pfam" id="PF16755">
    <property type="entry name" value="Beta-prop_NUP159_NUP214"/>
    <property type="match status" value="1"/>
</dbReference>
<dbReference type="InterPro" id="IPR026054">
    <property type="entry name" value="Nucleoporin"/>
</dbReference>
<dbReference type="STRING" id="6689.A0A423SDJ3"/>
<keyword evidence="2" id="KW-0813">Transport</keyword>
<evidence type="ECO:0000313" key="7">
    <source>
        <dbReference type="Proteomes" id="UP000283509"/>
    </source>
</evidence>
<dbReference type="Proteomes" id="UP000283509">
    <property type="component" value="Unassembled WGS sequence"/>
</dbReference>
<evidence type="ECO:0000256" key="3">
    <source>
        <dbReference type="ARBA" id="ARBA00023242"/>
    </source>
</evidence>
<dbReference type="SUPFAM" id="SSF117289">
    <property type="entry name" value="Nucleoporin domain"/>
    <property type="match status" value="1"/>
</dbReference>
<dbReference type="PANTHER" id="PTHR23193:SF46">
    <property type="entry name" value="NUCLEAR PORE COMPLEX PROTEIN NUP214"/>
    <property type="match status" value="1"/>
</dbReference>
<comment type="subcellular location">
    <subcellularLocation>
        <location evidence="1">Nucleus</location>
    </subcellularLocation>
</comment>
<evidence type="ECO:0000256" key="4">
    <source>
        <dbReference type="SAM" id="MobiDB-lite"/>
    </source>
</evidence>
<feature type="compositionally biased region" description="Polar residues" evidence="4">
    <location>
        <begin position="589"/>
        <end position="599"/>
    </location>
</feature>
<dbReference type="GO" id="GO:0006606">
    <property type="term" value="P:protein import into nucleus"/>
    <property type="evidence" value="ECO:0007669"/>
    <property type="project" value="TreeGrafter"/>
</dbReference>
<feature type="region of interest" description="Disordered" evidence="4">
    <location>
        <begin position="684"/>
        <end position="707"/>
    </location>
</feature>
<evidence type="ECO:0000256" key="1">
    <source>
        <dbReference type="ARBA" id="ARBA00004123"/>
    </source>
</evidence>
<feature type="compositionally biased region" description="Low complexity" evidence="4">
    <location>
        <begin position="554"/>
        <end position="564"/>
    </location>
</feature>
<reference evidence="6 7" key="1">
    <citation type="submission" date="2018-04" db="EMBL/GenBank/DDBJ databases">
        <authorList>
            <person name="Zhang X."/>
            <person name="Yuan J."/>
            <person name="Li F."/>
            <person name="Xiang J."/>
        </authorList>
    </citation>
    <scope>NUCLEOTIDE SEQUENCE [LARGE SCALE GENOMIC DNA]</scope>
    <source>
        <tissue evidence="6">Muscle</tissue>
    </source>
</reference>
<feature type="compositionally biased region" description="Polar residues" evidence="4">
    <location>
        <begin position="573"/>
        <end position="583"/>
    </location>
</feature>
<keyword evidence="3" id="KW-0539">Nucleus</keyword>
<dbReference type="InterPro" id="IPR039462">
    <property type="entry name" value="Nup159/Nup146_N"/>
</dbReference>
<organism evidence="6 7">
    <name type="scientific">Penaeus vannamei</name>
    <name type="common">Whiteleg shrimp</name>
    <name type="synonym">Litopenaeus vannamei</name>
    <dbReference type="NCBI Taxonomy" id="6689"/>
    <lineage>
        <taxon>Eukaryota</taxon>
        <taxon>Metazoa</taxon>
        <taxon>Ecdysozoa</taxon>
        <taxon>Arthropoda</taxon>
        <taxon>Crustacea</taxon>
        <taxon>Multicrustacea</taxon>
        <taxon>Malacostraca</taxon>
        <taxon>Eumalacostraca</taxon>
        <taxon>Eucarida</taxon>
        <taxon>Decapoda</taxon>
        <taxon>Dendrobranchiata</taxon>
        <taxon>Penaeoidea</taxon>
        <taxon>Penaeidae</taxon>
        <taxon>Penaeus</taxon>
    </lineage>
</organism>
<keyword evidence="7" id="KW-1185">Reference proteome</keyword>
<accession>A0A423SDJ3</accession>
<dbReference type="GO" id="GO:0017056">
    <property type="term" value="F:structural constituent of nuclear pore"/>
    <property type="evidence" value="ECO:0007669"/>
    <property type="project" value="TreeGrafter"/>
</dbReference>